<keyword evidence="1" id="KW-1133">Transmembrane helix</keyword>
<dbReference type="Proteomes" id="UP001595850">
    <property type="component" value="Unassembled WGS sequence"/>
</dbReference>
<dbReference type="EMBL" id="JBHSBM010000013">
    <property type="protein sequence ID" value="MFC4058727.1"/>
    <property type="molecule type" value="Genomic_DNA"/>
</dbReference>
<keyword evidence="1" id="KW-0812">Transmembrane</keyword>
<keyword evidence="1" id="KW-0472">Membrane</keyword>
<evidence type="ECO:0000313" key="2">
    <source>
        <dbReference type="EMBL" id="MFC4058727.1"/>
    </source>
</evidence>
<comment type="caution">
    <text evidence="2">The sequence shown here is derived from an EMBL/GenBank/DDBJ whole genome shotgun (WGS) entry which is preliminary data.</text>
</comment>
<feature type="transmembrane region" description="Helical" evidence="1">
    <location>
        <begin position="52"/>
        <end position="75"/>
    </location>
</feature>
<sequence>MSNLIAIAYPDVTTAVEVRDRLLDMQRQNLIMMEDMAVVERRPDGKIKLHQGAGLTGLSAAGGALWGGLIGMLFFMPLFGMALGAGVGAATGAMADIGVNDDFMRQLSAKLEPGMAVLFVLVVRSTPDKVIPEIRPYGGHILQTSLSNEEETQLREAMEGIGAR</sequence>
<accession>A0ABV8I3N4</accession>
<proteinExistence type="predicted"/>
<dbReference type="Pfam" id="PF06897">
    <property type="entry name" value="DUF1269"/>
    <property type="match status" value="1"/>
</dbReference>
<gene>
    <name evidence="2" type="ORF">ACFOWE_10505</name>
</gene>
<dbReference type="RefSeq" id="WP_377287026.1">
    <property type="nucleotide sequence ID" value="NZ_JBHSBM010000013.1"/>
</dbReference>
<keyword evidence="3" id="KW-1185">Reference proteome</keyword>
<dbReference type="InterPro" id="IPR009200">
    <property type="entry name" value="DUF1269_membrane"/>
</dbReference>
<organism evidence="2 3">
    <name type="scientific">Planomonospora corallina</name>
    <dbReference type="NCBI Taxonomy" id="1806052"/>
    <lineage>
        <taxon>Bacteria</taxon>
        <taxon>Bacillati</taxon>
        <taxon>Actinomycetota</taxon>
        <taxon>Actinomycetes</taxon>
        <taxon>Streptosporangiales</taxon>
        <taxon>Streptosporangiaceae</taxon>
        <taxon>Planomonospora</taxon>
    </lineage>
</organism>
<protein>
    <submittedName>
        <fullName evidence="2">DUF1269 domain-containing protein</fullName>
    </submittedName>
</protein>
<name>A0ABV8I3N4_9ACTN</name>
<feature type="transmembrane region" description="Helical" evidence="1">
    <location>
        <begin position="81"/>
        <end position="99"/>
    </location>
</feature>
<reference evidence="3" key="1">
    <citation type="journal article" date="2019" name="Int. J. Syst. Evol. Microbiol.">
        <title>The Global Catalogue of Microorganisms (GCM) 10K type strain sequencing project: providing services to taxonomists for standard genome sequencing and annotation.</title>
        <authorList>
            <consortium name="The Broad Institute Genomics Platform"/>
            <consortium name="The Broad Institute Genome Sequencing Center for Infectious Disease"/>
            <person name="Wu L."/>
            <person name="Ma J."/>
        </authorList>
    </citation>
    <scope>NUCLEOTIDE SEQUENCE [LARGE SCALE GENOMIC DNA]</scope>
    <source>
        <strain evidence="3">TBRC 4489</strain>
    </source>
</reference>
<evidence type="ECO:0000313" key="3">
    <source>
        <dbReference type="Proteomes" id="UP001595850"/>
    </source>
</evidence>
<evidence type="ECO:0000256" key="1">
    <source>
        <dbReference type="SAM" id="Phobius"/>
    </source>
</evidence>